<keyword evidence="2" id="KW-0223">Dioxygenase</keyword>
<name>A0A5M6ZHQ1_9PROT</name>
<keyword evidence="2" id="KW-0560">Oxidoreductase</keyword>
<dbReference type="RefSeq" id="WP_150022593.1">
    <property type="nucleotide sequence ID" value="NZ_VWOJ01000002.1"/>
</dbReference>
<dbReference type="Gene3D" id="2.60.120.590">
    <property type="entry name" value="Alpha-ketoglutarate-dependent dioxygenase AlkB-like"/>
    <property type="match status" value="1"/>
</dbReference>
<sequence>MPPGAFSFRDFVSPETASRLLAEVDANPWRDDLKRRVQHYGWRYDYRARQVTQDLRLGPLPGWLAPLAEAVGVEGGFGAIPDQVIVNEYLPGQGISAHIDCVPCFGPVIASLSLGGMVEMEFRHAATGVRRSHVLPEGSLLVLSGPARYEWTHAIPARRSDVIEGVRTARTRRVSLTFRSVTQTP</sequence>
<dbReference type="SUPFAM" id="SSF51197">
    <property type="entry name" value="Clavaminate synthase-like"/>
    <property type="match status" value="1"/>
</dbReference>
<dbReference type="GO" id="GO:0070988">
    <property type="term" value="P:demethylation"/>
    <property type="evidence" value="ECO:0007669"/>
    <property type="project" value="InterPro"/>
</dbReference>
<evidence type="ECO:0000313" key="3">
    <source>
        <dbReference type="Proteomes" id="UP000325122"/>
    </source>
</evidence>
<gene>
    <name evidence="2" type="ORF">F1654_05815</name>
</gene>
<dbReference type="GO" id="GO:0051213">
    <property type="term" value="F:dioxygenase activity"/>
    <property type="evidence" value="ECO:0007669"/>
    <property type="project" value="UniProtKB-KW"/>
</dbReference>
<accession>A0A5M6ZHQ1</accession>
<proteinExistence type="predicted"/>
<dbReference type="AlphaFoldDB" id="A0A5M6ZHQ1"/>
<keyword evidence="3" id="KW-1185">Reference proteome</keyword>
<dbReference type="InterPro" id="IPR037151">
    <property type="entry name" value="AlkB-like_sf"/>
</dbReference>
<organism evidence="2 3">
    <name type="scientific">Alkalicaulis satelles</name>
    <dbReference type="NCBI Taxonomy" id="2609175"/>
    <lineage>
        <taxon>Bacteria</taxon>
        <taxon>Pseudomonadati</taxon>
        <taxon>Pseudomonadota</taxon>
        <taxon>Alphaproteobacteria</taxon>
        <taxon>Maricaulales</taxon>
        <taxon>Maricaulaceae</taxon>
        <taxon>Alkalicaulis</taxon>
    </lineage>
</organism>
<dbReference type="EMBL" id="VWOJ01000002">
    <property type="protein sequence ID" value="KAA5803324.1"/>
    <property type="molecule type" value="Genomic_DNA"/>
</dbReference>
<dbReference type="PROSITE" id="PS51471">
    <property type="entry name" value="FE2OG_OXY"/>
    <property type="match status" value="1"/>
</dbReference>
<dbReference type="PANTHER" id="PTHR12463:SF1">
    <property type="entry name" value="2-OXOGLUTARATE AND FE-DEPENDENT OXYGENASE FAMILY PROTEIN"/>
    <property type="match status" value="1"/>
</dbReference>
<reference evidence="2 3" key="1">
    <citation type="submission" date="2019-09" db="EMBL/GenBank/DDBJ databases">
        <authorList>
            <person name="Kevbrin V."/>
            <person name="Grouzdev D.S."/>
        </authorList>
    </citation>
    <scope>NUCLEOTIDE SEQUENCE [LARGE SCALE GENOMIC DNA]</scope>
    <source>
        <strain evidence="2 3">G-192</strain>
    </source>
</reference>
<dbReference type="InterPro" id="IPR027450">
    <property type="entry name" value="AlkB-like"/>
</dbReference>
<dbReference type="Pfam" id="PF13532">
    <property type="entry name" value="2OG-FeII_Oxy_2"/>
    <property type="match status" value="1"/>
</dbReference>
<evidence type="ECO:0000259" key="1">
    <source>
        <dbReference type="PROSITE" id="PS51471"/>
    </source>
</evidence>
<evidence type="ECO:0000313" key="2">
    <source>
        <dbReference type="EMBL" id="KAA5803324.1"/>
    </source>
</evidence>
<dbReference type="InterPro" id="IPR032857">
    <property type="entry name" value="ALKBH4"/>
</dbReference>
<dbReference type="PANTHER" id="PTHR12463">
    <property type="entry name" value="OXYGENASE-RELATED"/>
    <property type="match status" value="1"/>
</dbReference>
<comment type="caution">
    <text evidence="2">The sequence shown here is derived from an EMBL/GenBank/DDBJ whole genome shotgun (WGS) entry which is preliminary data.</text>
</comment>
<dbReference type="InterPro" id="IPR005123">
    <property type="entry name" value="Oxoglu/Fe-dep_dioxygenase_dom"/>
</dbReference>
<dbReference type="GO" id="GO:0032451">
    <property type="term" value="F:demethylase activity"/>
    <property type="evidence" value="ECO:0007669"/>
    <property type="project" value="TreeGrafter"/>
</dbReference>
<feature type="domain" description="Fe2OG dioxygenase" evidence="1">
    <location>
        <begin position="80"/>
        <end position="182"/>
    </location>
</feature>
<protein>
    <submittedName>
        <fullName evidence="2">Alpha-ketoglutarate-dependent dioxygenase AlkB</fullName>
    </submittedName>
</protein>
<dbReference type="Proteomes" id="UP000325122">
    <property type="component" value="Unassembled WGS sequence"/>
</dbReference>